<dbReference type="InterPro" id="IPR010131">
    <property type="entry name" value="MdtP/NodT-like"/>
</dbReference>
<feature type="signal peptide" evidence="1">
    <location>
        <begin position="1"/>
        <end position="22"/>
    </location>
</feature>
<evidence type="ECO:0000313" key="3">
    <source>
        <dbReference type="Proteomes" id="UP001385892"/>
    </source>
</evidence>
<organism evidence="2 3">
    <name type="scientific">Variovorax rhizosphaerae</name>
    <dbReference type="NCBI Taxonomy" id="1836200"/>
    <lineage>
        <taxon>Bacteria</taxon>
        <taxon>Pseudomonadati</taxon>
        <taxon>Pseudomonadota</taxon>
        <taxon>Betaproteobacteria</taxon>
        <taxon>Burkholderiales</taxon>
        <taxon>Comamonadaceae</taxon>
        <taxon>Variovorax</taxon>
    </lineage>
</organism>
<comment type="caution">
    <text evidence="2">The sequence shown here is derived from an EMBL/GenBank/DDBJ whole genome shotgun (WGS) entry which is preliminary data.</text>
</comment>
<evidence type="ECO:0000313" key="2">
    <source>
        <dbReference type="EMBL" id="MEJ8845478.1"/>
    </source>
</evidence>
<dbReference type="RefSeq" id="WP_340340644.1">
    <property type="nucleotide sequence ID" value="NZ_JBBKZT010000001.1"/>
</dbReference>
<dbReference type="Proteomes" id="UP001385892">
    <property type="component" value="Unassembled WGS sequence"/>
</dbReference>
<name>A0ABU8WD99_9BURK</name>
<dbReference type="PANTHER" id="PTHR30203:SF24">
    <property type="entry name" value="BLR4935 PROTEIN"/>
    <property type="match status" value="1"/>
</dbReference>
<dbReference type="Gene3D" id="1.20.1600.10">
    <property type="entry name" value="Outer membrane efflux proteins (OEP)"/>
    <property type="match status" value="1"/>
</dbReference>
<feature type="chain" id="PRO_5045687953" evidence="1">
    <location>
        <begin position="23"/>
        <end position="410"/>
    </location>
</feature>
<accession>A0ABU8WD99</accession>
<dbReference type="SUPFAM" id="SSF56954">
    <property type="entry name" value="Outer membrane efflux proteins (OEP)"/>
    <property type="match status" value="1"/>
</dbReference>
<keyword evidence="1" id="KW-0732">Signal</keyword>
<reference evidence="2 3" key="1">
    <citation type="submission" date="2024-03" db="EMBL/GenBank/DDBJ databases">
        <title>Novel species of the genus Variovorax.</title>
        <authorList>
            <person name="Liu Q."/>
            <person name="Xin Y.-H."/>
        </authorList>
    </citation>
    <scope>NUCLEOTIDE SEQUENCE [LARGE SCALE GENOMIC DNA]</scope>
    <source>
        <strain evidence="2 3">KACC 18900</strain>
    </source>
</reference>
<sequence>MSIPLIRSAVLAVALLPCLASAETLTLETALQRAVQRSEAARASRAGVLSATESARAAGQLPDPMLRVGIDNLPVTGADRFSTTREPMTMKRVGISQEWLSADKRNARQAAADASVERETVQARAAIAEVRLQTALAYVDAFYAAESSRLATAMEHHAREEFEAARARLAAAAAGSQEVLALGVARGQAEDEASDALQQQNAARLALQRWVGSTPDDLAPLAELPIPDEEAYVAAHPTIAALQRDVEVAKRSAAVASSNRSPNWTWEVGYGQRTGYSDLVSVGVSIPIPVAPDARQDRDTAARLALVDKAEADLAEATRVATTQYQTLQADTQRLRQRIERYRTSVLTVASQRTAAAMASYRSNQASLATLFEARHAEVEAQRKLLALQRDLARTLAQLVFRPIVDEVSP</sequence>
<protein>
    <submittedName>
        <fullName evidence="2">TolC family protein</fullName>
    </submittedName>
</protein>
<gene>
    <name evidence="2" type="ORF">WKW82_02390</name>
</gene>
<proteinExistence type="predicted"/>
<evidence type="ECO:0000256" key="1">
    <source>
        <dbReference type="SAM" id="SignalP"/>
    </source>
</evidence>
<dbReference type="EMBL" id="JBBKZT010000001">
    <property type="protein sequence ID" value="MEJ8845478.1"/>
    <property type="molecule type" value="Genomic_DNA"/>
</dbReference>
<keyword evidence="3" id="KW-1185">Reference proteome</keyword>
<dbReference type="PANTHER" id="PTHR30203">
    <property type="entry name" value="OUTER MEMBRANE CATION EFFLUX PROTEIN"/>
    <property type="match status" value="1"/>
</dbReference>